<keyword evidence="2" id="KW-1185">Reference proteome</keyword>
<reference evidence="1 2" key="1">
    <citation type="submission" date="2015-07" db="EMBL/GenBank/DDBJ databases">
        <title>The genome of Dufourea novaeangliae.</title>
        <authorList>
            <person name="Pan H."/>
            <person name="Kapheim K."/>
        </authorList>
    </citation>
    <scope>NUCLEOTIDE SEQUENCE [LARGE SCALE GENOMIC DNA]</scope>
    <source>
        <strain evidence="1">0120121106</strain>
        <tissue evidence="1">Whole body</tissue>
    </source>
</reference>
<sequence length="138" mass="15766">MVQLVYCLTMSTYTKPSGLFTLGITAGQAWELPSESTISADRLDVYHRRSRRELYRKMESLLGTQGKDGRACILKAICRAARRNRTETRKGAFLEEIMNVVFSLPGKLDDADTVTEYEKAYYCRENCGEMEERCPDAF</sequence>
<accession>A0A154P2N3</accession>
<proteinExistence type="predicted"/>
<evidence type="ECO:0000313" key="2">
    <source>
        <dbReference type="Proteomes" id="UP000076502"/>
    </source>
</evidence>
<protein>
    <submittedName>
        <fullName evidence="1">Uncharacterized protein</fullName>
    </submittedName>
</protein>
<dbReference type="PANTHER" id="PTHR21398">
    <property type="entry name" value="AGAP007094-PA"/>
    <property type="match status" value="1"/>
</dbReference>
<dbReference type="OrthoDB" id="6617264at2759"/>
<dbReference type="EMBL" id="KQ434804">
    <property type="protein sequence ID" value="KZC06092.1"/>
    <property type="molecule type" value="Genomic_DNA"/>
</dbReference>
<dbReference type="Pfam" id="PF07841">
    <property type="entry name" value="DM4_12"/>
    <property type="match status" value="1"/>
</dbReference>
<dbReference type="SMART" id="SM00718">
    <property type="entry name" value="DM4_12"/>
    <property type="match status" value="1"/>
</dbReference>
<dbReference type="AlphaFoldDB" id="A0A154P2N3"/>
<gene>
    <name evidence="1" type="ORF">WN55_07178</name>
</gene>
<dbReference type="InterPro" id="IPR006631">
    <property type="entry name" value="DM4_12"/>
</dbReference>
<name>A0A154P2N3_DUFNO</name>
<dbReference type="PANTHER" id="PTHR21398:SF1">
    <property type="entry name" value="FI03705P"/>
    <property type="match status" value="1"/>
</dbReference>
<dbReference type="Proteomes" id="UP000076502">
    <property type="component" value="Unassembled WGS sequence"/>
</dbReference>
<organism evidence="1 2">
    <name type="scientific">Dufourea novaeangliae</name>
    <name type="common">Sweat bee</name>
    <dbReference type="NCBI Taxonomy" id="178035"/>
    <lineage>
        <taxon>Eukaryota</taxon>
        <taxon>Metazoa</taxon>
        <taxon>Ecdysozoa</taxon>
        <taxon>Arthropoda</taxon>
        <taxon>Hexapoda</taxon>
        <taxon>Insecta</taxon>
        <taxon>Pterygota</taxon>
        <taxon>Neoptera</taxon>
        <taxon>Endopterygota</taxon>
        <taxon>Hymenoptera</taxon>
        <taxon>Apocrita</taxon>
        <taxon>Aculeata</taxon>
        <taxon>Apoidea</taxon>
        <taxon>Anthophila</taxon>
        <taxon>Halictidae</taxon>
        <taxon>Rophitinae</taxon>
        <taxon>Dufourea</taxon>
    </lineage>
</organism>
<evidence type="ECO:0000313" key="1">
    <source>
        <dbReference type="EMBL" id="KZC06092.1"/>
    </source>
</evidence>